<protein>
    <recommendedName>
        <fullName evidence="4">Prokaryotic phospholipase A2</fullName>
    </recommendedName>
</protein>
<keyword evidence="1" id="KW-0472">Membrane</keyword>
<organism evidence="2 3">
    <name type="scientific">Williamsia herbipolensis</name>
    <dbReference type="NCBI Taxonomy" id="1603258"/>
    <lineage>
        <taxon>Bacteria</taxon>
        <taxon>Bacillati</taxon>
        <taxon>Actinomycetota</taxon>
        <taxon>Actinomycetes</taxon>
        <taxon>Mycobacteriales</taxon>
        <taxon>Nocardiaceae</taxon>
        <taxon>Williamsia</taxon>
    </lineage>
</organism>
<dbReference type="SUPFAM" id="SSF48619">
    <property type="entry name" value="Phospholipase A2, PLA2"/>
    <property type="match status" value="1"/>
</dbReference>
<keyword evidence="1" id="KW-1133">Transmembrane helix</keyword>
<dbReference type="InterPro" id="IPR036444">
    <property type="entry name" value="PLipase_A2_dom_sf"/>
</dbReference>
<dbReference type="AlphaFoldDB" id="A0AAU4K5K5"/>
<gene>
    <name evidence="2" type="ORF">OG579_05595</name>
</gene>
<sequence length="291" mass="30293">MTTGRLDTLRAWFGRLLVSAVIIAAGVVIASLSTTSSAPMMTTALTAPTTLSAPDVDSARLGANTPTGAAVAALTGPRPADAIALIPSGFADEMGYRPVLIDGVPANPDGGCSSPIAMPMSFDAPCKTHDLGYDLLRYGALTGSPLGPWARESLDRQLSTRMHASCVDDGCQTAADLADAGVGANSRRQGDGVPVTETDSQIVTSTLRMIWEPVSHAAGVLGTAPGRATVAALIAMVAIHLRRRSRPLAPGPWSSWSSVWPWPSVWSVITRRRVPAPDGQRTPFSKAKTTA</sequence>
<dbReference type="GO" id="GO:0006644">
    <property type="term" value="P:phospholipid metabolic process"/>
    <property type="evidence" value="ECO:0007669"/>
    <property type="project" value="InterPro"/>
</dbReference>
<evidence type="ECO:0008006" key="4">
    <source>
        <dbReference type="Google" id="ProtNLM"/>
    </source>
</evidence>
<keyword evidence="1" id="KW-0812">Transmembrane</keyword>
<feature type="transmembrane region" description="Helical" evidence="1">
    <location>
        <begin position="12"/>
        <end position="32"/>
    </location>
</feature>
<proteinExistence type="predicted"/>
<evidence type="ECO:0000313" key="2">
    <source>
        <dbReference type="EMBL" id="WUM21271.1"/>
    </source>
</evidence>
<evidence type="ECO:0000313" key="3">
    <source>
        <dbReference type="Proteomes" id="UP001432128"/>
    </source>
</evidence>
<dbReference type="EMBL" id="CP108021">
    <property type="protein sequence ID" value="WUM21271.1"/>
    <property type="molecule type" value="Genomic_DNA"/>
</dbReference>
<dbReference type="RefSeq" id="WP_328858383.1">
    <property type="nucleotide sequence ID" value="NZ_CP108021.1"/>
</dbReference>
<reference evidence="2 3" key="1">
    <citation type="submission" date="2022-10" db="EMBL/GenBank/DDBJ databases">
        <title>The complete genomes of actinobacterial strains from the NBC collection.</title>
        <authorList>
            <person name="Joergensen T.S."/>
            <person name="Alvarez Arevalo M."/>
            <person name="Sterndorff E.B."/>
            <person name="Faurdal D."/>
            <person name="Vuksanovic O."/>
            <person name="Mourched A.-S."/>
            <person name="Charusanti P."/>
            <person name="Shaw S."/>
            <person name="Blin K."/>
            <person name="Weber T."/>
        </authorList>
    </citation>
    <scope>NUCLEOTIDE SEQUENCE [LARGE SCALE GENOMIC DNA]</scope>
    <source>
        <strain evidence="2 3">NBC_00319</strain>
    </source>
</reference>
<keyword evidence="3" id="KW-1185">Reference proteome</keyword>
<evidence type="ECO:0000256" key="1">
    <source>
        <dbReference type="SAM" id="Phobius"/>
    </source>
</evidence>
<accession>A0AAU4K5K5</accession>
<dbReference type="Proteomes" id="UP001432128">
    <property type="component" value="Chromosome"/>
</dbReference>
<dbReference type="GO" id="GO:0004623">
    <property type="term" value="F:phospholipase A2 activity"/>
    <property type="evidence" value="ECO:0007669"/>
    <property type="project" value="InterPro"/>
</dbReference>
<dbReference type="KEGG" id="whr:OG579_05595"/>
<name>A0AAU4K5K5_9NOCA</name>
<dbReference type="Gene3D" id="1.20.90.10">
    <property type="entry name" value="Phospholipase A2 domain"/>
    <property type="match status" value="1"/>
</dbReference>
<dbReference type="GO" id="GO:0050482">
    <property type="term" value="P:arachidonate secretion"/>
    <property type="evidence" value="ECO:0007669"/>
    <property type="project" value="InterPro"/>
</dbReference>